<name>A0A1E3AW76_9FIRM</name>
<dbReference type="InterPro" id="IPR023811">
    <property type="entry name" value="CHP04076"/>
</dbReference>
<dbReference type="EMBL" id="MCGI01000001">
    <property type="protein sequence ID" value="ODM12446.1"/>
    <property type="molecule type" value="Genomic_DNA"/>
</dbReference>
<organism evidence="1 2">
    <name type="scientific">Eisenbergiella tayi</name>
    <dbReference type="NCBI Taxonomy" id="1432052"/>
    <lineage>
        <taxon>Bacteria</taxon>
        <taxon>Bacillati</taxon>
        <taxon>Bacillota</taxon>
        <taxon>Clostridia</taxon>
        <taxon>Lachnospirales</taxon>
        <taxon>Lachnospiraceae</taxon>
        <taxon>Eisenbergiella</taxon>
    </lineage>
</organism>
<evidence type="ECO:0000313" key="2">
    <source>
        <dbReference type="Proteomes" id="UP000095003"/>
    </source>
</evidence>
<gene>
    <name evidence="1" type="ORF">BEH84_00160</name>
</gene>
<dbReference type="GeneID" id="93304929"/>
<dbReference type="NCBIfam" id="TIGR04076">
    <property type="entry name" value="TIGR04076 family protein"/>
    <property type="match status" value="1"/>
</dbReference>
<dbReference type="Proteomes" id="UP000095003">
    <property type="component" value="Unassembled WGS sequence"/>
</dbReference>
<protein>
    <recommendedName>
        <fullName evidence="3">TIGR04076 family protein</fullName>
    </recommendedName>
</protein>
<dbReference type="RefSeq" id="WP_069155417.1">
    <property type="nucleotide sequence ID" value="NZ_DBFYTC010000043.1"/>
</dbReference>
<comment type="caution">
    <text evidence="1">The sequence shown here is derived from an EMBL/GenBank/DDBJ whole genome shotgun (WGS) entry which is preliminary data.</text>
</comment>
<evidence type="ECO:0008006" key="3">
    <source>
        <dbReference type="Google" id="ProtNLM"/>
    </source>
</evidence>
<sequence length="111" mass="12830">MDVRIKVIKTEFYEDIAEEYLSEGKAVGPCPILKEGDTFLYKSSEEAVMPAGFCPWAWVDLYAGISRMSIDRVPREPGKEYWYKHENKSIECCTDGVRPVVFMLERVPEEE</sequence>
<accession>A0A1E3AW76</accession>
<proteinExistence type="predicted"/>
<evidence type="ECO:0000313" key="1">
    <source>
        <dbReference type="EMBL" id="ODM12446.1"/>
    </source>
</evidence>
<dbReference type="AlphaFoldDB" id="A0A1E3AW76"/>
<reference evidence="1 2" key="1">
    <citation type="submission" date="2016-07" db="EMBL/GenBank/DDBJ databases">
        <title>Characterization of isolates of Eisenbergiella tayi derived from blood cultures, using whole genome sequencing.</title>
        <authorList>
            <person name="Burdz T."/>
            <person name="Wiebe D."/>
            <person name="Huynh C."/>
            <person name="Bernard K."/>
        </authorList>
    </citation>
    <scope>NUCLEOTIDE SEQUENCE [LARGE SCALE GENOMIC DNA]</scope>
    <source>
        <strain evidence="1 2">NML 120489</strain>
    </source>
</reference>